<dbReference type="AlphaFoldDB" id="A0A7C5DDH3"/>
<evidence type="ECO:0000256" key="3">
    <source>
        <dbReference type="ARBA" id="ARBA00022801"/>
    </source>
</evidence>
<evidence type="ECO:0000256" key="4">
    <source>
        <dbReference type="ARBA" id="ARBA00022842"/>
    </source>
</evidence>
<dbReference type="GO" id="GO:1901907">
    <property type="term" value="P:diadenosine pentaphosphate catabolic process"/>
    <property type="evidence" value="ECO:0007669"/>
    <property type="project" value="TreeGrafter"/>
</dbReference>
<evidence type="ECO:0000256" key="1">
    <source>
        <dbReference type="ARBA" id="ARBA00001946"/>
    </source>
</evidence>
<dbReference type="GO" id="GO:0000298">
    <property type="term" value="F:endopolyphosphatase activity"/>
    <property type="evidence" value="ECO:0007669"/>
    <property type="project" value="TreeGrafter"/>
</dbReference>
<reference evidence="6" key="1">
    <citation type="journal article" date="2020" name="mSystems">
        <title>Genome- and Community-Level Interaction Insights into Carbon Utilization and Element Cycling Functions of Hydrothermarchaeota in Hydrothermal Sediment.</title>
        <authorList>
            <person name="Zhou Z."/>
            <person name="Liu Y."/>
            <person name="Xu W."/>
            <person name="Pan J."/>
            <person name="Luo Z.H."/>
            <person name="Li M."/>
        </authorList>
    </citation>
    <scope>NUCLEOTIDE SEQUENCE [LARGE SCALE GENOMIC DNA]</scope>
    <source>
        <strain evidence="6">HyVt-633</strain>
    </source>
</reference>
<dbReference type="GO" id="GO:0034431">
    <property type="term" value="F:bis(5'-adenosyl)-hexaphosphatase activity"/>
    <property type="evidence" value="ECO:0007669"/>
    <property type="project" value="TreeGrafter"/>
</dbReference>
<keyword evidence="2" id="KW-0479">Metal-binding</keyword>
<dbReference type="PANTHER" id="PTHR12629:SF0">
    <property type="entry name" value="DIPHOSPHOINOSITOL-POLYPHOSPHATE DIPHOSPHATASE"/>
    <property type="match status" value="1"/>
</dbReference>
<protein>
    <submittedName>
        <fullName evidence="6">NUDIX hydrolase</fullName>
    </submittedName>
</protein>
<dbReference type="PANTHER" id="PTHR12629">
    <property type="entry name" value="DIPHOSPHOINOSITOL POLYPHOSPHATE PHOSPHOHYDROLASE"/>
    <property type="match status" value="1"/>
</dbReference>
<dbReference type="GO" id="GO:0046872">
    <property type="term" value="F:metal ion binding"/>
    <property type="evidence" value="ECO:0007669"/>
    <property type="project" value="UniProtKB-KW"/>
</dbReference>
<comment type="cofactor">
    <cofactor evidence="1">
        <name>Mg(2+)</name>
        <dbReference type="ChEBI" id="CHEBI:18420"/>
    </cofactor>
</comment>
<keyword evidence="4" id="KW-0460">Magnesium</keyword>
<dbReference type="PROSITE" id="PS51462">
    <property type="entry name" value="NUDIX"/>
    <property type="match status" value="1"/>
</dbReference>
<organism evidence="6">
    <name type="scientific">Chlorobaculum parvum</name>
    <dbReference type="NCBI Taxonomy" id="274539"/>
    <lineage>
        <taxon>Bacteria</taxon>
        <taxon>Pseudomonadati</taxon>
        <taxon>Chlorobiota</taxon>
        <taxon>Chlorobiia</taxon>
        <taxon>Chlorobiales</taxon>
        <taxon>Chlorobiaceae</taxon>
        <taxon>Chlorobaculum</taxon>
    </lineage>
</organism>
<comment type="caution">
    <text evidence="6">The sequence shown here is derived from an EMBL/GenBank/DDBJ whole genome shotgun (WGS) entry which is preliminary data.</text>
</comment>
<proteinExistence type="predicted"/>
<dbReference type="Gene3D" id="3.90.79.10">
    <property type="entry name" value="Nucleoside Triphosphate Pyrophosphohydrolase"/>
    <property type="match status" value="1"/>
</dbReference>
<evidence type="ECO:0000313" key="6">
    <source>
        <dbReference type="EMBL" id="HHE31649.1"/>
    </source>
</evidence>
<gene>
    <name evidence="6" type="ORF">ENL07_03175</name>
</gene>
<dbReference type="Pfam" id="PF00293">
    <property type="entry name" value="NUDIX"/>
    <property type="match status" value="1"/>
</dbReference>
<dbReference type="GO" id="GO:0005737">
    <property type="term" value="C:cytoplasm"/>
    <property type="evidence" value="ECO:0007669"/>
    <property type="project" value="TreeGrafter"/>
</dbReference>
<sequence length="132" mass="14645">MANGPGKIAVQSGVLPVTRGRVVLITTRSSGRWIIPKGYVEKGMSPAESAAKEAREEAGVVGKVKPELIGTYSYRRSSGIFSVQVYPLEVESLLDRWEEMHVRKRKIVTPREALNMVCNKQLAQILSSFFKP</sequence>
<dbReference type="InterPro" id="IPR000086">
    <property type="entry name" value="NUDIX_hydrolase_dom"/>
</dbReference>
<dbReference type="GO" id="GO:1901909">
    <property type="term" value="P:diadenosine hexaphosphate catabolic process"/>
    <property type="evidence" value="ECO:0007669"/>
    <property type="project" value="TreeGrafter"/>
</dbReference>
<dbReference type="EMBL" id="DRSQ01000068">
    <property type="protein sequence ID" value="HHE31649.1"/>
    <property type="molecule type" value="Genomic_DNA"/>
</dbReference>
<dbReference type="GO" id="GO:0071543">
    <property type="term" value="P:diphosphoinositol polyphosphate metabolic process"/>
    <property type="evidence" value="ECO:0007669"/>
    <property type="project" value="TreeGrafter"/>
</dbReference>
<accession>A0A7C5DDH3</accession>
<name>A0A7C5DDH3_9CHLB</name>
<keyword evidence="3 6" id="KW-0378">Hydrolase</keyword>
<dbReference type="SUPFAM" id="SSF55811">
    <property type="entry name" value="Nudix"/>
    <property type="match status" value="1"/>
</dbReference>
<dbReference type="CDD" id="cd04666">
    <property type="entry name" value="NUDIX_DIPP2_like_Nudt4"/>
    <property type="match status" value="1"/>
</dbReference>
<dbReference type="InterPro" id="IPR015797">
    <property type="entry name" value="NUDIX_hydrolase-like_dom_sf"/>
</dbReference>
<evidence type="ECO:0000259" key="5">
    <source>
        <dbReference type="PROSITE" id="PS51462"/>
    </source>
</evidence>
<feature type="domain" description="Nudix hydrolase" evidence="5">
    <location>
        <begin position="7"/>
        <end position="131"/>
    </location>
</feature>
<dbReference type="Proteomes" id="UP000886058">
    <property type="component" value="Unassembled WGS sequence"/>
</dbReference>
<dbReference type="GO" id="GO:0034432">
    <property type="term" value="F:bis(5'-adenosyl)-pentaphosphatase activity"/>
    <property type="evidence" value="ECO:0007669"/>
    <property type="project" value="TreeGrafter"/>
</dbReference>
<dbReference type="GO" id="GO:0008486">
    <property type="term" value="F:diphosphoinositol-polyphosphate diphosphatase activity"/>
    <property type="evidence" value="ECO:0007669"/>
    <property type="project" value="TreeGrafter"/>
</dbReference>
<dbReference type="GO" id="GO:1901911">
    <property type="term" value="P:adenosine 5'-(hexahydrogen pentaphosphate) catabolic process"/>
    <property type="evidence" value="ECO:0007669"/>
    <property type="project" value="TreeGrafter"/>
</dbReference>
<dbReference type="InterPro" id="IPR047198">
    <property type="entry name" value="DDP-like_NUDIX"/>
</dbReference>
<evidence type="ECO:0000256" key="2">
    <source>
        <dbReference type="ARBA" id="ARBA00022723"/>
    </source>
</evidence>